<evidence type="ECO:0000313" key="3">
    <source>
        <dbReference type="Proteomes" id="UP001596113"/>
    </source>
</evidence>
<accession>A0ABW0HTW4</accession>
<gene>
    <name evidence="2" type="ORF">ACFPOF_18085</name>
</gene>
<keyword evidence="3" id="KW-1185">Reference proteome</keyword>
<evidence type="ECO:0008006" key="4">
    <source>
        <dbReference type="Google" id="ProtNLM"/>
    </source>
</evidence>
<keyword evidence="1" id="KW-0732">Signal</keyword>
<evidence type="ECO:0000313" key="2">
    <source>
        <dbReference type="EMBL" id="MFC5404650.1"/>
    </source>
</evidence>
<protein>
    <recommendedName>
        <fullName evidence="4">Copper amine oxidase-like N-terminal domain-containing protein</fullName>
    </recommendedName>
</protein>
<evidence type="ECO:0000256" key="1">
    <source>
        <dbReference type="SAM" id="SignalP"/>
    </source>
</evidence>
<name>A0ABW0HTW4_9BACL</name>
<comment type="caution">
    <text evidence="2">The sequence shown here is derived from an EMBL/GenBank/DDBJ whole genome shotgun (WGS) entry which is preliminary data.</text>
</comment>
<dbReference type="Proteomes" id="UP001596113">
    <property type="component" value="Unassembled WGS sequence"/>
</dbReference>
<feature type="chain" id="PRO_5045259880" description="Copper amine oxidase-like N-terminal domain-containing protein" evidence="1">
    <location>
        <begin position="24"/>
        <end position="421"/>
    </location>
</feature>
<feature type="signal peptide" evidence="1">
    <location>
        <begin position="1"/>
        <end position="23"/>
    </location>
</feature>
<proteinExistence type="predicted"/>
<reference evidence="3" key="1">
    <citation type="journal article" date="2019" name="Int. J. Syst. Evol. Microbiol.">
        <title>The Global Catalogue of Microorganisms (GCM) 10K type strain sequencing project: providing services to taxonomists for standard genome sequencing and annotation.</title>
        <authorList>
            <consortium name="The Broad Institute Genomics Platform"/>
            <consortium name="The Broad Institute Genome Sequencing Center for Infectious Disease"/>
            <person name="Wu L."/>
            <person name="Ma J."/>
        </authorList>
    </citation>
    <scope>NUCLEOTIDE SEQUENCE [LARGE SCALE GENOMIC DNA]</scope>
    <source>
        <strain evidence="3">CGMCC 1.18575</strain>
    </source>
</reference>
<organism evidence="2 3">
    <name type="scientific">Cohnella soli</name>
    <dbReference type="NCBI Taxonomy" id="425005"/>
    <lineage>
        <taxon>Bacteria</taxon>
        <taxon>Bacillati</taxon>
        <taxon>Bacillota</taxon>
        <taxon>Bacilli</taxon>
        <taxon>Bacillales</taxon>
        <taxon>Paenibacillaceae</taxon>
        <taxon>Cohnella</taxon>
    </lineage>
</organism>
<dbReference type="RefSeq" id="WP_378135132.1">
    <property type="nucleotide sequence ID" value="NZ_JBHSMI010000028.1"/>
</dbReference>
<sequence length="421" mass="47871">MKKTVIILALMMFVLILAVPASAASIKSYPLLVDGKRTNNETVLSEGIFSSGWAKVSVADRIAHSKGKLNTKNTQIAYKINGKTINIPVKIIQKQPYVNIGTLGTALGYDSFIGLENWQLIRKVKPALKTIQYGQGTFDPKGFYPDWSTQTYFYEQGDYLYFFWNNDTGSSFSKTPGYSNLYVSIAKKGKWIVTDKVVYNYEDSNKTPEFQFMKNTVFVLTKDGVQALNVTETGDTKVTDLNTGPLGTVLPIYSANSYGIMVQSDEKTVKVYLANNYSKPITIQNDKGILNEFISWGSENRFYYLNEKSNLLYIFGMWDARFYDIIVGDMIYDKEGKDKTINVQQPDQVYNGKFVSVKGNSYYAYDLNLNPTFQVNFAFAMHHKKGLGMKEDYTLNGTEVHYWVQSEFKRQVSLDMESFKL</sequence>
<dbReference type="EMBL" id="JBHSMI010000028">
    <property type="protein sequence ID" value="MFC5404650.1"/>
    <property type="molecule type" value="Genomic_DNA"/>
</dbReference>